<evidence type="ECO:0000313" key="2">
    <source>
        <dbReference type="Proteomes" id="UP001367508"/>
    </source>
</evidence>
<dbReference type="AlphaFoldDB" id="A0AAN9LQ79"/>
<reference evidence="1 2" key="1">
    <citation type="submission" date="2024-01" db="EMBL/GenBank/DDBJ databases">
        <title>The genomes of 5 underutilized Papilionoideae crops provide insights into root nodulation and disease resistanc.</title>
        <authorList>
            <person name="Jiang F."/>
        </authorList>
    </citation>
    <scope>NUCLEOTIDE SEQUENCE [LARGE SCALE GENOMIC DNA]</scope>
    <source>
        <strain evidence="1">LVBAO_FW01</strain>
        <tissue evidence="1">Leaves</tissue>
    </source>
</reference>
<dbReference type="Proteomes" id="UP001367508">
    <property type="component" value="Unassembled WGS sequence"/>
</dbReference>
<name>A0AAN9LQ79_CANGL</name>
<comment type="caution">
    <text evidence="1">The sequence shown here is derived from an EMBL/GenBank/DDBJ whole genome shotgun (WGS) entry which is preliminary data.</text>
</comment>
<proteinExistence type="predicted"/>
<evidence type="ECO:0000313" key="1">
    <source>
        <dbReference type="EMBL" id="KAK7338218.1"/>
    </source>
</evidence>
<keyword evidence="2" id="KW-1185">Reference proteome</keyword>
<accession>A0AAN9LQ79</accession>
<dbReference type="EMBL" id="JAYMYQ010000004">
    <property type="protein sequence ID" value="KAK7338218.1"/>
    <property type="molecule type" value="Genomic_DNA"/>
</dbReference>
<sequence length="77" mass="9220">MLNFEKNSLPIRPKVPYVFKPGRVRFKDRLDLRRQLTYGSIDTLFKLIKTCFHCLSFLFPYHLSKGFLKMRLSPEPE</sequence>
<gene>
    <name evidence="1" type="ORF">VNO77_18820</name>
</gene>
<organism evidence="1 2">
    <name type="scientific">Canavalia gladiata</name>
    <name type="common">Sword bean</name>
    <name type="synonym">Dolichos gladiatus</name>
    <dbReference type="NCBI Taxonomy" id="3824"/>
    <lineage>
        <taxon>Eukaryota</taxon>
        <taxon>Viridiplantae</taxon>
        <taxon>Streptophyta</taxon>
        <taxon>Embryophyta</taxon>
        <taxon>Tracheophyta</taxon>
        <taxon>Spermatophyta</taxon>
        <taxon>Magnoliopsida</taxon>
        <taxon>eudicotyledons</taxon>
        <taxon>Gunneridae</taxon>
        <taxon>Pentapetalae</taxon>
        <taxon>rosids</taxon>
        <taxon>fabids</taxon>
        <taxon>Fabales</taxon>
        <taxon>Fabaceae</taxon>
        <taxon>Papilionoideae</taxon>
        <taxon>50 kb inversion clade</taxon>
        <taxon>NPAAA clade</taxon>
        <taxon>indigoferoid/millettioid clade</taxon>
        <taxon>Phaseoleae</taxon>
        <taxon>Canavalia</taxon>
    </lineage>
</organism>
<protein>
    <submittedName>
        <fullName evidence="1">Uncharacterized protein</fullName>
    </submittedName>
</protein>